<evidence type="ECO:0000313" key="2">
    <source>
        <dbReference type="EMBL" id="SBT37307.1"/>
    </source>
</evidence>
<accession>A0A1A8Z0E8</accession>
<dbReference type="EMBL" id="LT594323">
    <property type="protein sequence ID" value="SBT37307.1"/>
    <property type="molecule type" value="Genomic_DNA"/>
</dbReference>
<keyword evidence="3" id="KW-1185">Reference proteome</keyword>
<dbReference type="RefSeq" id="WP_091655847.1">
    <property type="nucleotide sequence ID" value="NZ_LT594323.1"/>
</dbReference>
<proteinExistence type="predicted"/>
<evidence type="ECO:0000313" key="3">
    <source>
        <dbReference type="Proteomes" id="UP000199385"/>
    </source>
</evidence>
<protein>
    <recommendedName>
        <fullName evidence="4">Peptidase inhibitor family I36</fullName>
    </recommendedName>
</protein>
<gene>
    <name evidence="2" type="ORF">GA0070611_0158</name>
</gene>
<dbReference type="OrthoDB" id="1099523at2"/>
<evidence type="ECO:0008006" key="4">
    <source>
        <dbReference type="Google" id="ProtNLM"/>
    </source>
</evidence>
<reference evidence="3" key="1">
    <citation type="submission" date="2016-06" db="EMBL/GenBank/DDBJ databases">
        <authorList>
            <person name="Varghese N."/>
            <person name="Submissions Spin"/>
        </authorList>
    </citation>
    <scope>NUCLEOTIDE SEQUENCE [LARGE SCALE GENOMIC DNA]</scope>
    <source>
        <strain evidence="3">DSM 44815</strain>
    </source>
</reference>
<organism evidence="2 3">
    <name type="scientific">Micromonospora auratinigra</name>
    <dbReference type="NCBI Taxonomy" id="261654"/>
    <lineage>
        <taxon>Bacteria</taxon>
        <taxon>Bacillati</taxon>
        <taxon>Actinomycetota</taxon>
        <taxon>Actinomycetes</taxon>
        <taxon>Micromonosporales</taxon>
        <taxon>Micromonosporaceae</taxon>
        <taxon>Micromonospora</taxon>
    </lineage>
</organism>
<feature type="chain" id="PRO_5008382303" description="Peptidase inhibitor family I36" evidence="1">
    <location>
        <begin position="40"/>
        <end position="166"/>
    </location>
</feature>
<dbReference type="STRING" id="261654.GA0070611_0158"/>
<keyword evidence="1" id="KW-0732">Signal</keyword>
<dbReference type="PATRIC" id="fig|261654.4.peg.155"/>
<dbReference type="Proteomes" id="UP000199385">
    <property type="component" value="Chromosome I"/>
</dbReference>
<name>A0A1A8Z0E8_9ACTN</name>
<evidence type="ECO:0000256" key="1">
    <source>
        <dbReference type="SAM" id="SignalP"/>
    </source>
</evidence>
<feature type="signal peptide" evidence="1">
    <location>
        <begin position="1"/>
        <end position="39"/>
    </location>
</feature>
<sequence>MWIMHSTLEDCVRRFARRLSTSLLAATVAVVTFAAPARAANPYTPAQACGNEFGGSWTASSDGHRSIVADNGVKLGDVYLMYNYATDYNCVTMIKARDIGTASPIKASIKVDVEGTLREWQSDSGSYKYYAAVQRYANNMCVQYYGSALYGGYWQGNGRTTWGNCI</sequence>
<dbReference type="AlphaFoldDB" id="A0A1A8Z0E8"/>